<protein>
    <submittedName>
        <fullName evidence="2">Uncharacterized protein</fullName>
    </submittedName>
</protein>
<feature type="chain" id="PRO_5039048549" evidence="1">
    <location>
        <begin position="21"/>
        <end position="142"/>
    </location>
</feature>
<dbReference type="EMBL" id="PZPL01000002">
    <property type="protein sequence ID" value="PTL71245.1"/>
    <property type="molecule type" value="Genomic_DNA"/>
</dbReference>
<dbReference type="AlphaFoldDB" id="A0A2T4UNY5"/>
<name>A0A2T4UNY5_9MICO</name>
<organism evidence="2 3">
    <name type="scientific">Rathayibacter caricis DSM 15933</name>
    <dbReference type="NCBI Taxonomy" id="1328867"/>
    <lineage>
        <taxon>Bacteria</taxon>
        <taxon>Bacillati</taxon>
        <taxon>Actinomycetota</taxon>
        <taxon>Actinomycetes</taxon>
        <taxon>Micrococcales</taxon>
        <taxon>Microbacteriaceae</taxon>
        <taxon>Rathayibacter</taxon>
    </lineage>
</organism>
<dbReference type="Proteomes" id="UP000241085">
    <property type="component" value="Unassembled WGS sequence"/>
</dbReference>
<reference evidence="2 3" key="1">
    <citation type="submission" date="2018-03" db="EMBL/GenBank/DDBJ databases">
        <title>Bacteriophage NCPPB3778 and a type I-E CRISPR drive the evolution of the US Biological Select Agent, Rathayibacter toxicus.</title>
        <authorList>
            <person name="Davis E.W.II."/>
            <person name="Tabima J.F."/>
            <person name="Weisberg A.J."/>
            <person name="Dantas Lopes L."/>
            <person name="Wiseman M.S."/>
            <person name="Wiseman M.S."/>
            <person name="Pupko T."/>
            <person name="Belcher M.S."/>
            <person name="Sechler A.J."/>
            <person name="Tancos M.A."/>
            <person name="Schroeder B.K."/>
            <person name="Murray T.D."/>
            <person name="Luster D.G."/>
            <person name="Schneider W.L."/>
            <person name="Rogers E."/>
            <person name="Andreote F.D."/>
            <person name="Grunwald N.J."/>
            <person name="Putnam M.L."/>
            <person name="Chang J.H."/>
        </authorList>
    </citation>
    <scope>NUCLEOTIDE SEQUENCE [LARGE SCALE GENOMIC DNA]</scope>
    <source>
        <strain evidence="2 3">DSM 15933</strain>
    </source>
</reference>
<sequence>MTTRTLAVTVIFAAVVASLSGCFTTAERPLLTFADLDRAATDADTFPTLPPRASWSEMDETSSRLVGRVGDRSLFLARTSDLETTCLTSFADEDTWDQSCGAGGFDATIGRDTFHVIPDGGGVEETWTPLSENVYVDSPGVR</sequence>
<evidence type="ECO:0000256" key="1">
    <source>
        <dbReference type="SAM" id="SignalP"/>
    </source>
</evidence>
<gene>
    <name evidence="2" type="ORF">C1I63_18580</name>
</gene>
<dbReference type="GeneID" id="55634307"/>
<evidence type="ECO:0000313" key="3">
    <source>
        <dbReference type="Proteomes" id="UP000241085"/>
    </source>
</evidence>
<evidence type="ECO:0000313" key="2">
    <source>
        <dbReference type="EMBL" id="PTL71245.1"/>
    </source>
</evidence>
<feature type="signal peptide" evidence="1">
    <location>
        <begin position="1"/>
        <end position="20"/>
    </location>
</feature>
<keyword evidence="3" id="KW-1185">Reference proteome</keyword>
<comment type="caution">
    <text evidence="2">The sequence shown here is derived from an EMBL/GenBank/DDBJ whole genome shotgun (WGS) entry which is preliminary data.</text>
</comment>
<dbReference type="PROSITE" id="PS51257">
    <property type="entry name" value="PROKAR_LIPOPROTEIN"/>
    <property type="match status" value="1"/>
</dbReference>
<accession>A0A2T4UNY5</accession>
<dbReference type="RefSeq" id="WP_107576052.1">
    <property type="nucleotide sequence ID" value="NZ_PZPL01000002.1"/>
</dbReference>
<proteinExistence type="predicted"/>
<keyword evidence="1" id="KW-0732">Signal</keyword>